<evidence type="ECO:0000256" key="1">
    <source>
        <dbReference type="SAM" id="Phobius"/>
    </source>
</evidence>
<evidence type="ECO:0000313" key="4">
    <source>
        <dbReference type="Proteomes" id="UP001154255"/>
    </source>
</evidence>
<dbReference type="Proteomes" id="UP001154255">
    <property type="component" value="Unassembled WGS sequence"/>
</dbReference>
<dbReference type="AlphaFoldDB" id="A0A9W4X9W2"/>
<keyword evidence="5" id="KW-1185">Reference proteome</keyword>
<keyword evidence="1" id="KW-1133">Transmembrane helix</keyword>
<proteinExistence type="predicted"/>
<protein>
    <submittedName>
        <fullName evidence="3">Uncharacterized protein</fullName>
    </submittedName>
</protein>
<keyword evidence="1" id="KW-0472">Membrane</keyword>
<evidence type="ECO:0000313" key="5">
    <source>
        <dbReference type="Proteomes" id="UP001154259"/>
    </source>
</evidence>
<evidence type="ECO:0000313" key="3">
    <source>
        <dbReference type="EMBL" id="CAI3944634.1"/>
    </source>
</evidence>
<feature type="transmembrane region" description="Helical" evidence="1">
    <location>
        <begin position="31"/>
        <end position="50"/>
    </location>
</feature>
<accession>A0A9W4X9W2</accession>
<dbReference type="EMBL" id="CAMXCS010000001">
    <property type="protein sequence ID" value="CAI3922533.1"/>
    <property type="molecule type" value="Genomic_DNA"/>
</dbReference>
<evidence type="ECO:0000313" key="2">
    <source>
        <dbReference type="EMBL" id="CAI3922533.1"/>
    </source>
</evidence>
<dbReference type="EMBL" id="CAMXCM010000003">
    <property type="protein sequence ID" value="CAI3944634.1"/>
    <property type="molecule type" value="Genomic_DNA"/>
</dbReference>
<dbReference type="RefSeq" id="WP_271788485.1">
    <property type="nucleotide sequence ID" value="NZ_CAMXCJ010000002.1"/>
</dbReference>
<gene>
    <name evidence="2" type="ORF">R53529_LOCUS14</name>
    <name evidence="3" type="ORF">R53530_LOCUS1444</name>
</gene>
<sequence>MRKQQKAKAIAISLTVEQQKEFIRRQNQRNIVLLSALFGLSGILYILSLIQL</sequence>
<reference evidence="3" key="1">
    <citation type="submission" date="2022-10" db="EMBL/GenBank/DDBJ databases">
        <authorList>
            <person name="Botero Cardona J."/>
        </authorList>
    </citation>
    <scope>NUCLEOTIDE SEQUENCE</scope>
    <source>
        <strain evidence="3">LMG 31819</strain>
        <strain evidence="2">R-53529</strain>
    </source>
</reference>
<name>A0A9W4X9W2_9PROT</name>
<organism evidence="3 4">
    <name type="scientific">Commensalibacter communis</name>
    <dbReference type="NCBI Taxonomy" id="2972786"/>
    <lineage>
        <taxon>Bacteria</taxon>
        <taxon>Pseudomonadati</taxon>
        <taxon>Pseudomonadota</taxon>
        <taxon>Alphaproteobacteria</taxon>
        <taxon>Acetobacterales</taxon>
        <taxon>Acetobacteraceae</taxon>
    </lineage>
</organism>
<dbReference type="Proteomes" id="UP001154259">
    <property type="component" value="Unassembled WGS sequence"/>
</dbReference>
<comment type="caution">
    <text evidence="3">The sequence shown here is derived from an EMBL/GenBank/DDBJ whole genome shotgun (WGS) entry which is preliminary data.</text>
</comment>
<keyword evidence="1" id="KW-0812">Transmembrane</keyword>